<evidence type="ECO:0000259" key="1">
    <source>
        <dbReference type="PROSITE" id="PS50943"/>
    </source>
</evidence>
<dbReference type="Gene3D" id="1.10.260.40">
    <property type="entry name" value="lambda repressor-like DNA-binding domains"/>
    <property type="match status" value="1"/>
</dbReference>
<dbReference type="Pfam" id="PF13560">
    <property type="entry name" value="HTH_31"/>
    <property type="match status" value="1"/>
</dbReference>
<dbReference type="CDD" id="cd00093">
    <property type="entry name" value="HTH_XRE"/>
    <property type="match status" value="1"/>
</dbReference>
<dbReference type="OrthoDB" id="3504495at2"/>
<dbReference type="EMBL" id="QZEY01000035">
    <property type="protein sequence ID" value="RJL19730.1"/>
    <property type="molecule type" value="Genomic_DNA"/>
</dbReference>
<dbReference type="InterPro" id="IPR001387">
    <property type="entry name" value="Cro/C1-type_HTH"/>
</dbReference>
<dbReference type="Proteomes" id="UP000265768">
    <property type="component" value="Unassembled WGS sequence"/>
</dbReference>
<dbReference type="Gene3D" id="1.25.40.10">
    <property type="entry name" value="Tetratricopeptide repeat domain"/>
    <property type="match status" value="1"/>
</dbReference>
<reference evidence="2 3" key="1">
    <citation type="submission" date="2018-09" db="EMBL/GenBank/DDBJ databases">
        <title>YIM 75507 draft genome.</title>
        <authorList>
            <person name="Tang S."/>
            <person name="Feng Y."/>
        </authorList>
    </citation>
    <scope>NUCLEOTIDE SEQUENCE [LARGE SCALE GENOMIC DNA]</scope>
    <source>
        <strain evidence="2 3">YIM 75507</strain>
    </source>
</reference>
<feature type="domain" description="HTH cro/C1-type" evidence="1">
    <location>
        <begin position="14"/>
        <end position="70"/>
    </location>
</feature>
<dbReference type="PROSITE" id="PS50943">
    <property type="entry name" value="HTH_CROC1"/>
    <property type="match status" value="1"/>
</dbReference>
<sequence>MLDDLAGLRTGERIQRIRERRGMSRPVLAGLVGRSASWLKGIETGRRLPPRVDQLARLAVVLNVSDVMELAGVDLDLPAGGTSLPVTSFSRIPHDSIPAVREAIHHHVLTPDDHAMDIESLASRVEQAWRLWHASPTQRTDVGRVLPTLITDTRAATRSSAGPQRRRAYALLADVYGLAEQLLSWTSEPELLMIAADRGITAAQEADQPETLAGAAWVVGNVRRAIGDYEGALELIDDARALLRPRLEGGSAHLRGMWGALHLHAAITCARAGREGDAWAYWDEGHATAERLGADYVHPWTVFSRGNVAVHAVSVGADLGQPRTARDRAELVDPDSVPSLDRRARLLIETARPYHQRGDHGGALHWLRRAYSVSSETVHYAPLARQMASDIVDQGGPLIEREARKFGELLGLAV</sequence>
<dbReference type="SMART" id="SM00530">
    <property type="entry name" value="HTH_XRE"/>
    <property type="match status" value="1"/>
</dbReference>
<organism evidence="2 3">
    <name type="scientific">Bailinhaonella thermotolerans</name>
    <dbReference type="NCBI Taxonomy" id="1070861"/>
    <lineage>
        <taxon>Bacteria</taxon>
        <taxon>Bacillati</taxon>
        <taxon>Actinomycetota</taxon>
        <taxon>Actinomycetes</taxon>
        <taxon>Streptosporangiales</taxon>
        <taxon>Streptosporangiaceae</taxon>
        <taxon>Bailinhaonella</taxon>
    </lineage>
</organism>
<evidence type="ECO:0000313" key="3">
    <source>
        <dbReference type="Proteomes" id="UP000265768"/>
    </source>
</evidence>
<dbReference type="SUPFAM" id="SSF48452">
    <property type="entry name" value="TPR-like"/>
    <property type="match status" value="1"/>
</dbReference>
<proteinExistence type="predicted"/>
<dbReference type="InterPro" id="IPR011990">
    <property type="entry name" value="TPR-like_helical_dom_sf"/>
</dbReference>
<keyword evidence="3" id="KW-1185">Reference proteome</keyword>
<name>A0A3A4AH00_9ACTN</name>
<dbReference type="RefSeq" id="WP_119931875.1">
    <property type="nucleotide sequence ID" value="NZ_QZEY01000035.1"/>
</dbReference>
<accession>A0A3A4AH00</accession>
<dbReference type="AlphaFoldDB" id="A0A3A4AH00"/>
<protein>
    <submittedName>
        <fullName evidence="2">XRE family transcriptional regulator</fullName>
    </submittedName>
</protein>
<dbReference type="GO" id="GO:0003677">
    <property type="term" value="F:DNA binding"/>
    <property type="evidence" value="ECO:0007669"/>
    <property type="project" value="InterPro"/>
</dbReference>
<evidence type="ECO:0000313" key="2">
    <source>
        <dbReference type="EMBL" id="RJL19730.1"/>
    </source>
</evidence>
<comment type="caution">
    <text evidence="2">The sequence shown here is derived from an EMBL/GenBank/DDBJ whole genome shotgun (WGS) entry which is preliminary data.</text>
</comment>
<dbReference type="SUPFAM" id="SSF47413">
    <property type="entry name" value="lambda repressor-like DNA-binding domains"/>
    <property type="match status" value="1"/>
</dbReference>
<gene>
    <name evidence="2" type="ORF">D5H75_40095</name>
</gene>
<dbReference type="InterPro" id="IPR010982">
    <property type="entry name" value="Lambda_DNA-bd_dom_sf"/>
</dbReference>